<evidence type="ECO:0000313" key="2">
    <source>
        <dbReference type="Proteomes" id="UP000814033"/>
    </source>
</evidence>
<organism evidence="1 2">
    <name type="scientific">Auriscalpium vulgare</name>
    <dbReference type="NCBI Taxonomy" id="40419"/>
    <lineage>
        <taxon>Eukaryota</taxon>
        <taxon>Fungi</taxon>
        <taxon>Dikarya</taxon>
        <taxon>Basidiomycota</taxon>
        <taxon>Agaricomycotina</taxon>
        <taxon>Agaricomycetes</taxon>
        <taxon>Russulales</taxon>
        <taxon>Auriscalpiaceae</taxon>
        <taxon>Auriscalpium</taxon>
    </lineage>
</organism>
<keyword evidence="2" id="KW-1185">Reference proteome</keyword>
<reference evidence="1" key="1">
    <citation type="submission" date="2021-02" db="EMBL/GenBank/DDBJ databases">
        <authorList>
            <consortium name="DOE Joint Genome Institute"/>
            <person name="Ahrendt S."/>
            <person name="Looney B.P."/>
            <person name="Miyauchi S."/>
            <person name="Morin E."/>
            <person name="Drula E."/>
            <person name="Courty P.E."/>
            <person name="Chicoki N."/>
            <person name="Fauchery L."/>
            <person name="Kohler A."/>
            <person name="Kuo A."/>
            <person name="Labutti K."/>
            <person name="Pangilinan J."/>
            <person name="Lipzen A."/>
            <person name="Riley R."/>
            <person name="Andreopoulos W."/>
            <person name="He G."/>
            <person name="Johnson J."/>
            <person name="Barry K.W."/>
            <person name="Grigoriev I.V."/>
            <person name="Nagy L."/>
            <person name="Hibbett D."/>
            <person name="Henrissat B."/>
            <person name="Matheny P.B."/>
            <person name="Labbe J."/>
            <person name="Martin F."/>
        </authorList>
    </citation>
    <scope>NUCLEOTIDE SEQUENCE</scope>
    <source>
        <strain evidence="1">FP105234-sp</strain>
    </source>
</reference>
<protein>
    <submittedName>
        <fullName evidence="1">Uncharacterized protein</fullName>
    </submittedName>
</protein>
<dbReference type="Proteomes" id="UP000814033">
    <property type="component" value="Unassembled WGS sequence"/>
</dbReference>
<accession>A0ACB8S825</accession>
<reference evidence="1" key="2">
    <citation type="journal article" date="2022" name="New Phytol.">
        <title>Evolutionary transition to the ectomycorrhizal habit in the genomes of a hyperdiverse lineage of mushroom-forming fungi.</title>
        <authorList>
            <person name="Looney B."/>
            <person name="Miyauchi S."/>
            <person name="Morin E."/>
            <person name="Drula E."/>
            <person name="Courty P.E."/>
            <person name="Kohler A."/>
            <person name="Kuo A."/>
            <person name="LaButti K."/>
            <person name="Pangilinan J."/>
            <person name="Lipzen A."/>
            <person name="Riley R."/>
            <person name="Andreopoulos W."/>
            <person name="He G."/>
            <person name="Johnson J."/>
            <person name="Nolan M."/>
            <person name="Tritt A."/>
            <person name="Barry K.W."/>
            <person name="Grigoriev I.V."/>
            <person name="Nagy L.G."/>
            <person name="Hibbett D."/>
            <person name="Henrissat B."/>
            <person name="Matheny P.B."/>
            <person name="Labbe J."/>
            <person name="Martin F.M."/>
        </authorList>
    </citation>
    <scope>NUCLEOTIDE SEQUENCE</scope>
    <source>
        <strain evidence="1">FP105234-sp</strain>
    </source>
</reference>
<sequence>MASATPASLPSSERAAELTASLADIRTRVAHASTAAPTLVAVSKYKPAADILACHQAGQRDFGENYVQELVDKVPQLPEDIRWHFIGTLQSNKAKTLAAIPNLYAIQTLTSTKAADALNKNLPSTRSTPLHVLLQVNTSNEDAKSGLPPLSTASAAPDDHALLSLARHVVHRCPRLHLQGLMTIGALAESLGAGDENRDFEILKQTRDALEAELKAGEGVWGEGEGRRLVLSMGMSSDFESALRAGADIVRVGTGIFGSRHLKGEAVAGAS</sequence>
<gene>
    <name evidence="1" type="ORF">FA95DRAFT_1580160</name>
</gene>
<comment type="caution">
    <text evidence="1">The sequence shown here is derived from an EMBL/GenBank/DDBJ whole genome shotgun (WGS) entry which is preliminary data.</text>
</comment>
<evidence type="ECO:0000313" key="1">
    <source>
        <dbReference type="EMBL" id="KAI0052323.1"/>
    </source>
</evidence>
<proteinExistence type="predicted"/>
<dbReference type="EMBL" id="MU275846">
    <property type="protein sequence ID" value="KAI0052323.1"/>
    <property type="molecule type" value="Genomic_DNA"/>
</dbReference>
<name>A0ACB8S825_9AGAM</name>